<reference evidence="1 2" key="1">
    <citation type="journal article" date="2012" name="Genet. Mol. Biol.">
        <title>Analysis of 16S rRNA and mxaF genes revealing insights into Methylobacterium niche-specific plant association.</title>
        <authorList>
            <person name="Dourado M.N."/>
            <person name="Andreote F.D."/>
            <person name="Dini-Andreote F."/>
            <person name="Conti R."/>
            <person name="Araujo J.M."/>
            <person name="Araujo W.L."/>
        </authorList>
    </citation>
    <scope>NUCLEOTIDE SEQUENCE [LARGE SCALE GENOMIC DNA]</scope>
    <source>
        <strain evidence="1 2">SR1.6/6</strain>
    </source>
</reference>
<reference evidence="1 2" key="2">
    <citation type="journal article" date="2013" name="Genome Announc.">
        <title>Draft Genome Sequence of Methylobacterium mesophilicum Strain SR1.6/6, Isolated from Citrus sinensis.</title>
        <authorList>
            <person name="Marinho Almeida D."/>
            <person name="Dini-Andreote F."/>
            <person name="Camargo Neves A.A."/>
            <person name="Juca Ramos R.T."/>
            <person name="Andreote F.D."/>
            <person name="Carneiro A.R."/>
            <person name="Oliveira de Souza Lima A."/>
            <person name="Caracciolo Gomes de Sa P.H."/>
            <person name="Ribeiro Barbosa M.S."/>
            <person name="Araujo W.L."/>
            <person name="Silva A."/>
        </authorList>
    </citation>
    <scope>NUCLEOTIDE SEQUENCE [LARGE SCALE GENOMIC DNA]</scope>
    <source>
        <strain evidence="1 2">SR1.6/6</strain>
    </source>
</reference>
<dbReference type="Proteomes" id="UP000012488">
    <property type="component" value="Chromosome"/>
</dbReference>
<gene>
    <name evidence="1" type="ORF">MMSR116_03625</name>
</gene>
<dbReference type="KEGG" id="mmes:MMSR116_03625"/>
<protein>
    <submittedName>
        <fullName evidence="1">Uncharacterized protein</fullName>
    </submittedName>
</protein>
<name>A0A6B9FJM5_9HYPH</name>
<dbReference type="OrthoDB" id="7999200at2"/>
<sequence>MPDLAEMELYGTEARGLIARAEDAVRRLELAHACEGHRLMAMQGLAAMRHLQRTIELHRNRLVFEALPDTLSLGVPPRRTWLSAVRHHLSIGGPPLEIRA</sequence>
<accession>A0A6B9FJM5</accession>
<organism evidence="1 2">
    <name type="scientific">Methylobacterium mesophilicum SR1.6/6</name>
    <dbReference type="NCBI Taxonomy" id="908290"/>
    <lineage>
        <taxon>Bacteria</taxon>
        <taxon>Pseudomonadati</taxon>
        <taxon>Pseudomonadota</taxon>
        <taxon>Alphaproteobacteria</taxon>
        <taxon>Hyphomicrobiales</taxon>
        <taxon>Methylobacteriaceae</taxon>
        <taxon>Methylobacterium</taxon>
    </lineage>
</organism>
<proteinExistence type="predicted"/>
<dbReference type="EMBL" id="CP043538">
    <property type="protein sequence ID" value="QGY01088.1"/>
    <property type="molecule type" value="Genomic_DNA"/>
</dbReference>
<dbReference type="RefSeq" id="WP_010683700.1">
    <property type="nucleotide sequence ID" value="NZ_CP043538.1"/>
</dbReference>
<evidence type="ECO:0000313" key="1">
    <source>
        <dbReference type="EMBL" id="QGY01088.1"/>
    </source>
</evidence>
<evidence type="ECO:0000313" key="2">
    <source>
        <dbReference type="Proteomes" id="UP000012488"/>
    </source>
</evidence>
<dbReference type="AlphaFoldDB" id="A0A6B9FJM5"/>